<comment type="caution">
    <text evidence="2">The sequence shown here is derived from an EMBL/GenBank/DDBJ whole genome shotgun (WGS) entry which is preliminary data.</text>
</comment>
<reference evidence="2 3" key="1">
    <citation type="submission" date="2018-07" db="EMBL/GenBank/DDBJ databases">
        <title>Lottiidibacillus patelloidae gen. nov., sp. nov., isolated from the intestinal tract of a marine limpet and the reclassification of B. taeanensis BH030017T, B. algicola KMM 3737T and B. hwajinpoensis SW-72T as genus Lottiidibacillus.</title>
        <authorList>
            <person name="Liu R."/>
            <person name="Huang Z."/>
        </authorList>
    </citation>
    <scope>NUCLEOTIDE SEQUENCE [LARGE SCALE GENOMIC DNA]</scope>
    <source>
        <strain evidence="2 3">BH030017</strain>
    </source>
</reference>
<name>A0A366Y0Q6_9BACI</name>
<sequence>MKISELLIGVGIGAAAGFFISSKLNEKGMSPEQALKVVKEKVKENIPVDGSWIHMKPEELSKNELTYEVYRGGLTATQNNTVNHYDFAIDAKTGAVIELNKQS</sequence>
<dbReference type="Pfam" id="PF03413">
    <property type="entry name" value="PepSY"/>
    <property type="match status" value="1"/>
</dbReference>
<evidence type="ECO:0000313" key="2">
    <source>
        <dbReference type="EMBL" id="RBW71428.1"/>
    </source>
</evidence>
<proteinExistence type="predicted"/>
<protein>
    <recommendedName>
        <fullName evidence="1">PepSY domain-containing protein</fullName>
    </recommendedName>
</protein>
<dbReference type="AlphaFoldDB" id="A0A366Y0Q6"/>
<dbReference type="Proteomes" id="UP000253314">
    <property type="component" value="Unassembled WGS sequence"/>
</dbReference>
<dbReference type="RefSeq" id="WP_113804134.1">
    <property type="nucleotide sequence ID" value="NZ_QOCW01000001.1"/>
</dbReference>
<keyword evidence="3" id="KW-1185">Reference proteome</keyword>
<dbReference type="InterPro" id="IPR025711">
    <property type="entry name" value="PepSY"/>
</dbReference>
<evidence type="ECO:0000313" key="3">
    <source>
        <dbReference type="Proteomes" id="UP000253314"/>
    </source>
</evidence>
<feature type="domain" description="PepSY" evidence="1">
    <location>
        <begin position="29"/>
        <end position="98"/>
    </location>
</feature>
<accession>A0A366Y0Q6</accession>
<evidence type="ECO:0000259" key="1">
    <source>
        <dbReference type="Pfam" id="PF03413"/>
    </source>
</evidence>
<dbReference type="EMBL" id="QOCW01000001">
    <property type="protein sequence ID" value="RBW71428.1"/>
    <property type="molecule type" value="Genomic_DNA"/>
</dbReference>
<organism evidence="2 3">
    <name type="scientific">Bacillus taeanensis</name>
    <dbReference type="NCBI Taxonomy" id="273032"/>
    <lineage>
        <taxon>Bacteria</taxon>
        <taxon>Bacillati</taxon>
        <taxon>Bacillota</taxon>
        <taxon>Bacilli</taxon>
        <taxon>Bacillales</taxon>
        <taxon>Bacillaceae</taxon>
        <taxon>Bacillus</taxon>
    </lineage>
</organism>
<gene>
    <name evidence="2" type="ORF">DS031_01380</name>
</gene>
<dbReference type="OrthoDB" id="2989832at2"/>